<feature type="transmembrane region" description="Helical" evidence="1">
    <location>
        <begin position="3219"/>
        <end position="3239"/>
    </location>
</feature>
<comment type="caution">
    <text evidence="3">The sequence shown here is derived from an EMBL/GenBank/DDBJ whole genome shotgun (WGS) entry which is preliminary data.</text>
</comment>
<dbReference type="CDD" id="cd00064">
    <property type="entry name" value="FU"/>
    <property type="match status" value="1"/>
</dbReference>
<keyword evidence="1" id="KW-0812">Transmembrane</keyword>
<dbReference type="OMA" id="INIMNYY"/>
<keyword evidence="4" id="KW-1185">Reference proteome</keyword>
<reference evidence="3" key="1">
    <citation type="submission" date="2021-01" db="EMBL/GenBank/DDBJ databases">
        <authorList>
            <consortium name="Genoscope - CEA"/>
            <person name="William W."/>
        </authorList>
    </citation>
    <scope>NUCLEOTIDE SEQUENCE</scope>
</reference>
<sequence length="3381" mass="393700">MLLFKILFLILIFEVNTQDCVTKFEVLEVDADQTQNDLDTTNYQTLEAYSNSFWIKYTNLDPKYKINEPKDSQSWCSGYSYIIWQQVIDGGFQKTSLLVLNIWKDVCEFIFFYGEIDADEPLILTIQQDPQRLDGQWIYFMISYFPNEKNVVVQKDSDIAILDVQTIYSGYVETTLGWDGGFVVIGNQFKWVEQFPGYLTNQIYYDKLKMPNDLQYHGFLNCKPIDDSQLQTKIYVDGLQKFNSGLIIVDKLLVVGSKYFIHSWVKLNLDLVTITNPLSQLLMRMTINSYYKDITYEGDRAFYYRYNIYQQEVQSSNIYIETSHYKIPFQCYKSNSIKGEVDNFEKWLYEDDQLYNQVQKWHFFIFEQGGGESLEENSCFYLYLNSRTEPIKQCFGSQNQRNQYSNGYYFIYIGQDDFISKKLVGSISDFTIKYNYNELQETKMICHFSCSTCDGPTANDCLSCDSEQNRIFDSINRSCVCLKHYLQVEKNKNCQSIKTIFPFSEENQITTINEDYCDFGYFKIPKDDGFICKKCPFAIVNHIYCLDCYEYPNEWYLNTLCTIDFLQQDRTQDQGYILYERSEKEYEVFLLDIEDNLKYFEQYKYICSESDIRLGFRNCVQLKIPNLKQETFVECTSNYYYENGDCIQCQSNCLQCQSKNQCDLCISQWYIQKEECFQCPINCLSCQYNEQLEDVQCQSCRQKFALIRGTCQPCGNYCLTCIEDFDPETQEYFNRCLQCIDTSKYYISITGGYCLENTIQNCLYAYEYLQIDDLMINTLDYKFQTNSQIKPTISCARCKDYFGVDETNQCQDITNFNFNDCLFSAHLDTIQGQVCIIGSESKQSNKCALTTLYCQICLYLKSVEKNFCIACQNGYYADRLTGLCFQCPKSLFCSTCYQQMKTNQDYWLINIMNYYETIINKDGLHTFRKNAQSQSNSDYEVICSACIDSYQMQNNLCIKQCPEDCAQCIFQDNQFVCLKCIYESQGRMLTIFNNQCLRCPQNCKVCRNRSQDEITALNPFFQDEKYIMYTRQCLIPLNDQVVFNKEYGIFQECNLEGFCENYMQFLIKLYCDYEEYKNAEQLNQDYLQFQQGNMYLNDLLKNNFSIFSNDLLFQYGNQAQISSINFQIISKQSQNCILDEDFTISSNLKEHIFTLKTVNIQIIGETLLTFKLSGNLQFVNFENILLQNIKFEVAPFLNQQLQIQAQSLTYQNINFIDLTFTSSIDTLGCSIQIKDAQQLLIQNVILQDYRQDGPNAFLDIYSSDQKGSTSILDFQLINTDIRNSVLFQFQTQKDHIIELQNLFINLNLLESQFIFCALTSGCGEIKISNFEFIQSVSINSHIFSLQKFSDAKFSNLLIRNIELAESIFIQFIQKLTITNFIFRDSRILNALLFKNDLQADLQKSIAIFSNIQLISNSYNKKSKFITIYRYAAQESSLLVQGASFLENYLIDVIMMENLKQIDQSLIILQSDQIMLNDVTIHQGNGLPLISLINSQIIEINNLYIKTSDNVKDQIQKQELSISQLGLIIQFFATQQLQINNMIVESVLLSNYPVISYESITTSISEQNELFVINNSSFLLNILVFDSTRNSVSLLELISEQYIVVRFDNVNFKNNILYHKNQGQKQNSATLLYLGCQTCTYHFNSNQFISNIVLNASVSIIYAYSKEVIIIGSQFSKNGVYNTEIKNQLKVLSVDVNNKMINQRSANGIFYCSFLRIYDTLFEFSNAILASGFYFLSSSYGYLDVKRTIFQHNYNFISSDNSQGGSIYIGGNSNQYLINLENNIFKNISSICGGVLQIQNNLGKSMISIKYTTIEDVNSLYGTVVYAVFSQQIQNPGIISISDLIINNSFSSYAKFQANVLEQLPNSEIENLSQNRSMFYSEYGKLSINNMHILQSHQEIIILDYFIKGLVLQNVNIKNTNYSQNGLIFIYPNLLQKAEISIKEFSVSGSFISDLNIYSDDLIFGLINIQNLNEQHYIIIDDIQLQKINCSVCQYGLINIYGTITQANQIMMRRINLQNNTCGLRGCINIWTDEKTLDDTSNNRLLQQKNLKLNFPYSILIENYLCIGNIANSGVCLRNKDYSVLLESSQFLNNKATNKGGAIVFQGSKAIFKILNSIVANNVAEVAGGIYYSQSFSQNYSYLNSYILNNSATYYGDDTIELPNKLLITINNYQYSNKQIFFEKQMVIDQAVIANQQQNNYSIIQLPSAQLIYLYQRFDWQNNNYIMMNYTLRLIPYDQRNNRIKNLTYSKCTIKGRLYDFMKIEESEQKSFSNNFTNLNEVVYDNSLEEYNFDHLIIYFDPDLPENIVLQFEFKCDSIRIPIINEDSQLDTIMQQSEEYYLRLNIKTLPCQIGELKSDEDFSCHPCDYTQDYYSVNLNSNKCKIRDNIQMIEVKSAQIKLRPNFWRPYFYADLVENCYNFEFNCLGGWDYGDYSCSLGHIGALCEQCDIYNTRGDGSYSISQKYKCGSCDNTDSNTLIIIAISLWTLISISISVKSTVEIIKQLAKASKLKQIGIMIIVTKNNAVNFIKILTNYLQIIASISTFQLELPQNMEYAMNSLGNPVETMAYSLDCFLKDMFEKQYGNQLCQLFIFYYFYNFMEQEQFLNILILIVVLFQHHQYICSYISNLILLLDKLDCYLIEQSQDINGFDWQNNNYIMMNYTLRLIPYDQRNNRIKNLTYSKCTIKGRLYDFMKIEESEQKSFSNNFTNLNEVVYDNSLEEYNFDHLIIYFDPDLPENIVLQFEFKCDSIRIPIINEDSQLDTIMQQSEEYYLRLNIKTLPCQIGELKSDEDFSCHPCDYTQDYYSVNLNSNKCKIRDNIQMIEVKSAQIKLRPNFWRPYFYADLVENCYNFEFNCLGGWDYGDYSCSLGHIGALCEQCDIYNTRGDGSYSISQKYKCGSCDNTDSNTLIIIAISLWTLISISISVKSTVEIIKQLAKASKLKQIGIMIIVTKNNAVNFIKILTNYLQIIASISTFQLELPQNMEYAMNSLGNPVETMAYSLDCFLKDMFESISIHYSRTIWQLIMPIVYILLFLQFYGVGVILKYFDFNCCVISTSLIYMFIYFQPNIIAGQIGLLSYRTISGYKWILGNVANRYDTNDHYKWLLSFSFPVLFTFGVLLPGLLFNRLYKIRNTLQHMKNRLIWGYLYNEYKEIAYYWEIIKIIQKELIIIVLTFYQDQIIVKAVLAYGIIFIYNYLTLQIFPYQSMQLNILDHQSTRVCGFSIVLAIGIYGSLQSAIIEVQIPFYIIMAIINFLFLAKLILQIIKAYFQQFELIIDIIRDFIRTKIPSLQQYPVFQKLLKNQQQTRLRAQKNFRKIKASVILLSRQILQNKKVNNTQERKGTFVFETKLTLNQLETQQNQQRSSLVEDNKKIQLIGLNVN</sequence>
<feature type="transmembrane region" description="Helical" evidence="1">
    <location>
        <begin position="3024"/>
        <end position="3047"/>
    </location>
</feature>
<proteinExistence type="predicted"/>
<evidence type="ECO:0000256" key="2">
    <source>
        <dbReference type="SAM" id="SignalP"/>
    </source>
</evidence>
<gene>
    <name evidence="3" type="ORF">POCTA_138.1.T1210064</name>
</gene>
<keyword evidence="1" id="KW-0472">Membrane</keyword>
<feature type="transmembrane region" description="Helical" evidence="1">
    <location>
        <begin position="3180"/>
        <end position="3199"/>
    </location>
</feature>
<feature type="transmembrane region" description="Helical" evidence="1">
    <location>
        <begin position="3245"/>
        <end position="3262"/>
    </location>
</feature>
<evidence type="ECO:0000313" key="4">
    <source>
        <dbReference type="Proteomes" id="UP000683925"/>
    </source>
</evidence>
<dbReference type="OrthoDB" id="306425at2759"/>
<name>A0A8S1XH10_PAROT</name>
<dbReference type="EMBL" id="CAJJDP010000121">
    <property type="protein sequence ID" value="CAD8200134.1"/>
    <property type="molecule type" value="Genomic_DNA"/>
</dbReference>
<protein>
    <submittedName>
        <fullName evidence="3">Uncharacterized protein</fullName>
    </submittedName>
</protein>
<feature type="signal peptide" evidence="2">
    <location>
        <begin position="1"/>
        <end position="17"/>
    </location>
</feature>
<evidence type="ECO:0000313" key="3">
    <source>
        <dbReference type="EMBL" id="CAD8200134.1"/>
    </source>
</evidence>
<accession>A0A8S1XH10</accession>
<feature type="chain" id="PRO_5035886553" evidence="2">
    <location>
        <begin position="18"/>
        <end position="3381"/>
    </location>
</feature>
<feature type="transmembrane region" description="Helical" evidence="1">
    <location>
        <begin position="3104"/>
        <end position="3125"/>
    </location>
</feature>
<dbReference type="PANTHER" id="PTHR11319">
    <property type="entry name" value="G PROTEIN-COUPLED RECEPTOR-RELATED"/>
    <property type="match status" value="1"/>
</dbReference>
<keyword evidence="2" id="KW-0732">Signal</keyword>
<dbReference type="Proteomes" id="UP000683925">
    <property type="component" value="Unassembled WGS sequence"/>
</dbReference>
<organism evidence="3 4">
    <name type="scientific">Paramecium octaurelia</name>
    <dbReference type="NCBI Taxonomy" id="43137"/>
    <lineage>
        <taxon>Eukaryota</taxon>
        <taxon>Sar</taxon>
        <taxon>Alveolata</taxon>
        <taxon>Ciliophora</taxon>
        <taxon>Intramacronucleata</taxon>
        <taxon>Oligohymenophorea</taxon>
        <taxon>Peniculida</taxon>
        <taxon>Parameciidae</taxon>
        <taxon>Paramecium</taxon>
    </lineage>
</organism>
<feature type="transmembrane region" description="Helical" evidence="1">
    <location>
        <begin position="3059"/>
        <end position="3079"/>
    </location>
</feature>
<dbReference type="PANTHER" id="PTHR11319:SF35">
    <property type="entry name" value="OUTER MEMBRANE PROTEIN PMPC-RELATED"/>
    <property type="match status" value="1"/>
</dbReference>
<keyword evidence="1" id="KW-1133">Transmembrane helix</keyword>
<dbReference type="InterPro" id="IPR006212">
    <property type="entry name" value="Furin_repeat"/>
</dbReference>
<evidence type="ECO:0000256" key="1">
    <source>
        <dbReference type="SAM" id="Phobius"/>
    </source>
</evidence>